<dbReference type="Proteomes" id="UP000219042">
    <property type="component" value="Unassembled WGS sequence"/>
</dbReference>
<gene>
    <name evidence="1" type="ORF">SAMN05421731_101299</name>
</gene>
<organism evidence="1 2">
    <name type="scientific">Acinetobacter puyangensis</name>
    <dbReference type="NCBI Taxonomy" id="1096779"/>
    <lineage>
        <taxon>Bacteria</taxon>
        <taxon>Pseudomonadati</taxon>
        <taxon>Pseudomonadota</taxon>
        <taxon>Gammaproteobacteria</taxon>
        <taxon>Moraxellales</taxon>
        <taxon>Moraxellaceae</taxon>
        <taxon>Acinetobacter</taxon>
    </lineage>
</organism>
<evidence type="ECO:0000313" key="1">
    <source>
        <dbReference type="EMBL" id="SNX43263.1"/>
    </source>
</evidence>
<accession>A0A240E4R9</accession>
<name>A0A240E4R9_9GAMM</name>
<reference evidence="2" key="1">
    <citation type="submission" date="2016-09" db="EMBL/GenBank/DDBJ databases">
        <authorList>
            <person name="Varghese N."/>
            <person name="Submissions S."/>
        </authorList>
    </citation>
    <scope>NUCLEOTIDE SEQUENCE [LARGE SCALE GENOMIC DNA]</scope>
    <source>
        <strain evidence="2">ANC 4466</strain>
    </source>
</reference>
<protein>
    <recommendedName>
        <fullName evidence="3">Integrase</fullName>
    </recommendedName>
</protein>
<sequence length="64" mass="7530">MYLHPISTRYTWLIGAGFMRSSVYQRANGKWKADVALDDERRTKTFDKKSDAVLWQKKMNVICC</sequence>
<keyword evidence="2" id="KW-1185">Reference proteome</keyword>
<evidence type="ECO:0008006" key="3">
    <source>
        <dbReference type="Google" id="ProtNLM"/>
    </source>
</evidence>
<dbReference type="EMBL" id="OANT01000001">
    <property type="protein sequence ID" value="SNX43263.1"/>
    <property type="molecule type" value="Genomic_DNA"/>
</dbReference>
<proteinExistence type="predicted"/>
<evidence type="ECO:0000313" key="2">
    <source>
        <dbReference type="Proteomes" id="UP000219042"/>
    </source>
</evidence>
<dbReference type="AlphaFoldDB" id="A0A240E4R9"/>